<evidence type="ECO:0000313" key="4">
    <source>
        <dbReference type="EMBL" id="TJZ78330.1"/>
    </source>
</evidence>
<dbReference type="Gene3D" id="1.10.30.50">
    <property type="match status" value="1"/>
</dbReference>
<dbReference type="EMBL" id="SUMD01000004">
    <property type="protein sequence ID" value="TJZ78330.1"/>
    <property type="molecule type" value="Genomic_DNA"/>
</dbReference>
<organism evidence="4 5">
    <name type="scientific">Rhodococcus oryzae</name>
    <dbReference type="NCBI Taxonomy" id="2571143"/>
    <lineage>
        <taxon>Bacteria</taxon>
        <taxon>Bacillati</taxon>
        <taxon>Actinomycetota</taxon>
        <taxon>Actinomycetes</taxon>
        <taxon>Mycobacteriales</taxon>
        <taxon>Nocardiaceae</taxon>
        <taxon>Rhodococcus</taxon>
    </lineage>
</organism>
<dbReference type="Proteomes" id="UP000305109">
    <property type="component" value="Unassembled WGS sequence"/>
</dbReference>
<proteinExistence type="inferred from homology"/>
<evidence type="ECO:0000256" key="2">
    <source>
        <dbReference type="SAM" id="MobiDB-lite"/>
    </source>
</evidence>
<dbReference type="Pfam" id="PF01844">
    <property type="entry name" value="HNH"/>
    <property type="match status" value="1"/>
</dbReference>
<keyword evidence="5" id="KW-1185">Reference proteome</keyword>
<comment type="similarity">
    <text evidence="1">Belongs to the Rv1128c/1148c/1588c/1702c/1945/3466 family.</text>
</comment>
<dbReference type="InterPro" id="IPR003870">
    <property type="entry name" value="DUF222"/>
</dbReference>
<dbReference type="CDD" id="cd00085">
    <property type="entry name" value="HNHc"/>
    <property type="match status" value="1"/>
</dbReference>
<feature type="compositionally biased region" description="Basic and acidic residues" evidence="2">
    <location>
        <begin position="271"/>
        <end position="282"/>
    </location>
</feature>
<reference evidence="4 5" key="1">
    <citation type="submission" date="2019-04" db="EMBL/GenBank/DDBJ databases">
        <title>Rhodococcus oryzae sp. nov., a novel actinomycete isolated from rhizosphere soil of rice (Oryza sativa L.).</title>
        <authorList>
            <person name="Li C."/>
        </authorList>
    </citation>
    <scope>NUCLEOTIDE SEQUENCE [LARGE SCALE GENOMIC DNA]</scope>
    <source>
        <strain evidence="4 5">NEAU-CX67</strain>
    </source>
</reference>
<dbReference type="InterPro" id="IPR002711">
    <property type="entry name" value="HNH"/>
</dbReference>
<gene>
    <name evidence="4" type="ORF">FCG67_09755</name>
</gene>
<evidence type="ECO:0000256" key="1">
    <source>
        <dbReference type="ARBA" id="ARBA00023450"/>
    </source>
</evidence>
<evidence type="ECO:0000259" key="3">
    <source>
        <dbReference type="SMART" id="SM00507"/>
    </source>
</evidence>
<feature type="region of interest" description="Disordered" evidence="2">
    <location>
        <begin position="322"/>
        <end position="348"/>
    </location>
</feature>
<comment type="caution">
    <text evidence="4">The sequence shown here is derived from an EMBL/GenBank/DDBJ whole genome shotgun (WGS) entry which is preliminary data.</text>
</comment>
<accession>A0ABY2RKP7</accession>
<feature type="region of interest" description="Disordered" evidence="2">
    <location>
        <begin position="473"/>
        <end position="492"/>
    </location>
</feature>
<sequence>MEFGAHVGLHNSNQIPRRSNMYSSRIGVMELNELLDAPQDVAAWRLDESELLDLVPALSLMMRRCEALRVRMMHEIDQRCAAENAGASSPGAWLAGTTGMTPGRANQVVTLGNQLVRNPAVATAFDAGAIDIDHVRVILGFLASLPDNLADRFPADHDPTGTDTDDADLPWNAADVDAATACAEYLLFAAHGEDSLVLAKRARALKQIIESEDEGKPRDAENPDLNEFFASPTLGGRVHLKGTLDAESGELLLTALSALSKPRPGATSRDGASDRDDRTPAQRRAEALTDIVRAYLNSGQAPDEGGERPNLTVFVDANDLASASRTPEDAPEPDGHSPHRSAASKRGPAWMPWLGPISQRLAARISCDAVITPITMDDEGTPLDVGRSTRLVNRRMRRALHARDGGCAFPGCTRPAAWTEAHHIKHWSNGGHTKLSNLVLLCRFHHQLIHKNDWEVFIGDDGHPWFRPPRWIDSQRSPRPAHNRQNRFTFAA</sequence>
<dbReference type="InterPro" id="IPR003615">
    <property type="entry name" value="HNH_nuc"/>
</dbReference>
<protein>
    <submittedName>
        <fullName evidence="4">DUF222 domain-containing protein</fullName>
    </submittedName>
</protein>
<evidence type="ECO:0000313" key="5">
    <source>
        <dbReference type="Proteomes" id="UP000305109"/>
    </source>
</evidence>
<name>A0ABY2RKP7_9NOCA</name>
<dbReference type="Pfam" id="PF02720">
    <property type="entry name" value="DUF222"/>
    <property type="match status" value="1"/>
</dbReference>
<feature type="region of interest" description="Disordered" evidence="2">
    <location>
        <begin position="256"/>
        <end position="282"/>
    </location>
</feature>
<dbReference type="SMART" id="SM00507">
    <property type="entry name" value="HNHc"/>
    <property type="match status" value="1"/>
</dbReference>
<feature type="domain" description="HNH nuclease" evidence="3">
    <location>
        <begin position="395"/>
        <end position="447"/>
    </location>
</feature>